<evidence type="ECO:0000313" key="4">
    <source>
        <dbReference type="Proteomes" id="UP000637267"/>
    </source>
</evidence>
<sequence>MDCVLRVGPIVDETLVARKLGALQMINAASPAYLAKFGTPRTLADLFDQGHRMVHYTPTLGNRPYGWEYPRLPEGNRAFLELACVSWH</sequence>
<proteinExistence type="inferred from homology"/>
<dbReference type="InterPro" id="IPR058163">
    <property type="entry name" value="LysR-type_TF_proteobact-type"/>
</dbReference>
<organism evidence="3 4">
    <name type="scientific">Silvimonas iriomotensis</name>
    <dbReference type="NCBI Taxonomy" id="449662"/>
    <lineage>
        <taxon>Bacteria</taxon>
        <taxon>Pseudomonadati</taxon>
        <taxon>Pseudomonadota</taxon>
        <taxon>Betaproteobacteria</taxon>
        <taxon>Neisseriales</taxon>
        <taxon>Chitinibacteraceae</taxon>
        <taxon>Silvimonas</taxon>
    </lineage>
</organism>
<keyword evidence="4" id="KW-1185">Reference proteome</keyword>
<dbReference type="PANTHER" id="PTHR30537">
    <property type="entry name" value="HTH-TYPE TRANSCRIPTIONAL REGULATOR"/>
    <property type="match status" value="1"/>
</dbReference>
<dbReference type="Pfam" id="PF03466">
    <property type="entry name" value="LysR_substrate"/>
    <property type="match status" value="1"/>
</dbReference>
<dbReference type="InterPro" id="IPR005119">
    <property type="entry name" value="LysR_subst-bd"/>
</dbReference>
<comment type="caution">
    <text evidence="3">The sequence shown here is derived from an EMBL/GenBank/DDBJ whole genome shotgun (WGS) entry which is preliminary data.</text>
</comment>
<name>A0ABQ2PAA0_9NEIS</name>
<evidence type="ECO:0000256" key="1">
    <source>
        <dbReference type="ARBA" id="ARBA00009437"/>
    </source>
</evidence>
<dbReference type="PANTHER" id="PTHR30537:SF72">
    <property type="entry name" value="LYSR FAMILY TRANSCRIPTIONAL REGULATOR"/>
    <property type="match status" value="1"/>
</dbReference>
<dbReference type="EMBL" id="BMLX01000003">
    <property type="protein sequence ID" value="GGP22040.1"/>
    <property type="molecule type" value="Genomic_DNA"/>
</dbReference>
<protein>
    <recommendedName>
        <fullName evidence="2">LysR substrate-binding domain-containing protein</fullName>
    </recommendedName>
</protein>
<reference evidence="4" key="1">
    <citation type="journal article" date="2019" name="Int. J. Syst. Evol. Microbiol.">
        <title>The Global Catalogue of Microorganisms (GCM) 10K type strain sequencing project: providing services to taxonomists for standard genome sequencing and annotation.</title>
        <authorList>
            <consortium name="The Broad Institute Genomics Platform"/>
            <consortium name="The Broad Institute Genome Sequencing Center for Infectious Disease"/>
            <person name="Wu L."/>
            <person name="Ma J."/>
        </authorList>
    </citation>
    <scope>NUCLEOTIDE SEQUENCE [LARGE SCALE GENOMIC DNA]</scope>
    <source>
        <strain evidence="4">CGMCC 1.8859</strain>
    </source>
</reference>
<dbReference type="Gene3D" id="3.40.190.290">
    <property type="match status" value="1"/>
</dbReference>
<dbReference type="Proteomes" id="UP000637267">
    <property type="component" value="Unassembled WGS sequence"/>
</dbReference>
<accession>A0ABQ2PAA0</accession>
<gene>
    <name evidence="3" type="ORF">GCM10010970_23080</name>
</gene>
<feature type="domain" description="LysR substrate-binding" evidence="2">
    <location>
        <begin position="2"/>
        <end position="63"/>
    </location>
</feature>
<comment type="similarity">
    <text evidence="1">Belongs to the LysR transcriptional regulatory family.</text>
</comment>
<evidence type="ECO:0000313" key="3">
    <source>
        <dbReference type="EMBL" id="GGP22040.1"/>
    </source>
</evidence>
<evidence type="ECO:0000259" key="2">
    <source>
        <dbReference type="Pfam" id="PF03466"/>
    </source>
</evidence>
<dbReference type="SUPFAM" id="SSF53850">
    <property type="entry name" value="Periplasmic binding protein-like II"/>
    <property type="match status" value="1"/>
</dbReference>